<accession>A0A538TT27</accession>
<dbReference type="AlphaFoldDB" id="A0A538TT27"/>
<evidence type="ECO:0000313" key="4">
    <source>
        <dbReference type="Proteomes" id="UP000317691"/>
    </source>
</evidence>
<dbReference type="InterPro" id="IPR009000">
    <property type="entry name" value="Transl_B-barrel_sf"/>
</dbReference>
<proteinExistence type="predicted"/>
<dbReference type="PANTHER" id="PTHR43462:SF1">
    <property type="entry name" value="ALANYL-TRNA EDITING PROTEIN AARSD1"/>
    <property type="match status" value="1"/>
</dbReference>
<evidence type="ECO:0000256" key="2">
    <source>
        <dbReference type="ARBA" id="ARBA00022833"/>
    </source>
</evidence>
<feature type="non-terminal residue" evidence="3">
    <location>
        <position position="75"/>
    </location>
</feature>
<reference evidence="3 4" key="1">
    <citation type="journal article" date="2019" name="Nat. Microbiol.">
        <title>Mediterranean grassland soil C-N compound turnover is dependent on rainfall and depth, and is mediated by genomically divergent microorganisms.</title>
        <authorList>
            <person name="Diamond S."/>
            <person name="Andeer P.F."/>
            <person name="Li Z."/>
            <person name="Crits-Christoph A."/>
            <person name="Burstein D."/>
            <person name="Anantharaman K."/>
            <person name="Lane K.R."/>
            <person name="Thomas B.C."/>
            <person name="Pan C."/>
            <person name="Northen T.R."/>
            <person name="Banfield J.F."/>
        </authorList>
    </citation>
    <scope>NUCLEOTIDE SEQUENCE [LARGE SCALE GENOMIC DNA]</scope>
    <source>
        <strain evidence="3">WS_9</strain>
    </source>
</reference>
<evidence type="ECO:0000313" key="3">
    <source>
        <dbReference type="EMBL" id="TMQ66793.1"/>
    </source>
</evidence>
<dbReference type="InterPro" id="IPR051335">
    <property type="entry name" value="Alanyl-tRNA_Editing_Enzymes"/>
</dbReference>
<keyword evidence="2" id="KW-0862">Zinc</keyword>
<sequence length="75" mass="8163">MTRLLYYDDSHLRQFTATVVAVQDRDGGPRVALDQTAFYPGGGGQPCDLGTIGDRTVLGVEEIEGEIWHRVDGAV</sequence>
<dbReference type="PANTHER" id="PTHR43462">
    <property type="entry name" value="ALANYL-TRNA EDITING PROTEIN"/>
    <property type="match status" value="1"/>
</dbReference>
<comment type="caution">
    <text evidence="3">The sequence shown here is derived from an EMBL/GenBank/DDBJ whole genome shotgun (WGS) entry which is preliminary data.</text>
</comment>
<dbReference type="GO" id="GO:0046872">
    <property type="term" value="F:metal ion binding"/>
    <property type="evidence" value="ECO:0007669"/>
    <property type="project" value="UniProtKB-KW"/>
</dbReference>
<organism evidence="3 4">
    <name type="scientific">Eiseniibacteriota bacterium</name>
    <dbReference type="NCBI Taxonomy" id="2212470"/>
    <lineage>
        <taxon>Bacteria</taxon>
        <taxon>Candidatus Eiseniibacteriota</taxon>
    </lineage>
</organism>
<dbReference type="SUPFAM" id="SSF50447">
    <property type="entry name" value="Translation proteins"/>
    <property type="match status" value="1"/>
</dbReference>
<evidence type="ECO:0000256" key="1">
    <source>
        <dbReference type="ARBA" id="ARBA00022723"/>
    </source>
</evidence>
<dbReference type="EMBL" id="VBOZ01000008">
    <property type="protein sequence ID" value="TMQ66793.1"/>
    <property type="molecule type" value="Genomic_DNA"/>
</dbReference>
<keyword evidence="1" id="KW-0479">Metal-binding</keyword>
<dbReference type="GO" id="GO:0002161">
    <property type="term" value="F:aminoacyl-tRNA deacylase activity"/>
    <property type="evidence" value="ECO:0007669"/>
    <property type="project" value="UniProtKB-ARBA"/>
</dbReference>
<name>A0A538TT27_UNCEI</name>
<dbReference type="Proteomes" id="UP000317691">
    <property type="component" value="Unassembled WGS sequence"/>
</dbReference>
<protein>
    <recommendedName>
        <fullName evidence="5">Alanyl-tRNA editing protein</fullName>
    </recommendedName>
</protein>
<dbReference type="Gene3D" id="2.40.30.130">
    <property type="match status" value="1"/>
</dbReference>
<gene>
    <name evidence="3" type="ORF">E6K79_01785</name>
</gene>
<evidence type="ECO:0008006" key="5">
    <source>
        <dbReference type="Google" id="ProtNLM"/>
    </source>
</evidence>